<dbReference type="AlphaFoldDB" id="A0A9Q2HFP9"/>
<dbReference type="RefSeq" id="WP_183674086.1">
    <property type="nucleotide sequence ID" value="NZ_CBCRYX010000004.1"/>
</dbReference>
<name>A0A9Q2HFP9_9STAP</name>
<gene>
    <name evidence="1" type="ORF">HNQ45_001013</name>
</gene>
<dbReference type="EMBL" id="JACHHF010000005">
    <property type="protein sequence ID" value="MBB5176126.1"/>
    <property type="molecule type" value="Genomic_DNA"/>
</dbReference>
<evidence type="ECO:0000313" key="1">
    <source>
        <dbReference type="EMBL" id="MBB5176126.1"/>
    </source>
</evidence>
<evidence type="ECO:0000313" key="2">
    <source>
        <dbReference type="Proteomes" id="UP000579136"/>
    </source>
</evidence>
<proteinExistence type="predicted"/>
<accession>A0A9Q2HFP9</accession>
<reference evidence="1 2" key="1">
    <citation type="submission" date="2020-08" db="EMBL/GenBank/DDBJ databases">
        <title>Genomic Encyclopedia of Type Strains, Phase IV (KMG-IV): sequencing the most valuable type-strain genomes for metagenomic binning, comparative biology and taxonomic classification.</title>
        <authorList>
            <person name="Goeker M."/>
        </authorList>
    </citation>
    <scope>NUCLEOTIDE SEQUENCE [LARGE SCALE GENOMIC DNA]</scope>
    <source>
        <strain evidence="1 2">DSM 19163</strain>
    </source>
</reference>
<protein>
    <submittedName>
        <fullName evidence="1">Uncharacterized protein</fullName>
    </submittedName>
</protein>
<sequence length="156" mass="18374">MLLQIKGNVDFVITIDSSAWIFDDRKIHIEDLINEDEEINFDDSVEWNRQIIEGETLPPTLKSEKKYRNKKEELLNGTFLMALDPFLEYAEPKSVTYEITHKDGKTALAYKDRYDHYAQFSKDGQRLYEDGMVDLLVIKDGEIVERYEYVTSFDFV</sequence>
<comment type="caution">
    <text evidence="1">The sequence shown here is derived from an EMBL/GenBank/DDBJ whole genome shotgun (WGS) entry which is preliminary data.</text>
</comment>
<keyword evidence="2" id="KW-1185">Reference proteome</keyword>
<organism evidence="1 2">
    <name type="scientific">Nosocomiicoccus ampullae</name>
    <dbReference type="NCBI Taxonomy" id="489910"/>
    <lineage>
        <taxon>Bacteria</taxon>
        <taxon>Bacillati</taxon>
        <taxon>Bacillota</taxon>
        <taxon>Bacilli</taxon>
        <taxon>Bacillales</taxon>
        <taxon>Staphylococcaceae</taxon>
        <taxon>Nosocomiicoccus</taxon>
    </lineage>
</organism>
<dbReference type="Proteomes" id="UP000579136">
    <property type="component" value="Unassembled WGS sequence"/>
</dbReference>